<reference evidence="1 2" key="1">
    <citation type="submission" date="2018-06" db="EMBL/GenBank/DDBJ databases">
        <title>Extensive metabolic versatility and redundancy in microbially diverse, dynamic hydrothermal sediments.</title>
        <authorList>
            <person name="Dombrowski N."/>
            <person name="Teske A."/>
            <person name="Baker B.J."/>
        </authorList>
    </citation>
    <scope>NUCLEOTIDE SEQUENCE [LARGE SCALE GENOMIC DNA]</scope>
    <source>
        <strain evidence="1">B79_G16</strain>
    </source>
</reference>
<organism evidence="1 2">
    <name type="scientific">candidate division Kazan bacterium</name>
    <dbReference type="NCBI Taxonomy" id="2202143"/>
    <lineage>
        <taxon>Bacteria</taxon>
        <taxon>Bacteria division Kazan-3B-28</taxon>
    </lineage>
</organism>
<accession>A0A420ZBV7</accession>
<dbReference type="EMBL" id="QMNG01000039">
    <property type="protein sequence ID" value="RLC36656.1"/>
    <property type="molecule type" value="Genomic_DNA"/>
</dbReference>
<proteinExistence type="predicted"/>
<evidence type="ECO:0000313" key="2">
    <source>
        <dbReference type="Proteomes" id="UP000281261"/>
    </source>
</evidence>
<protein>
    <submittedName>
        <fullName evidence="1">Uncharacterized protein</fullName>
    </submittedName>
</protein>
<dbReference type="AlphaFoldDB" id="A0A420ZBV7"/>
<evidence type="ECO:0000313" key="1">
    <source>
        <dbReference type="EMBL" id="RLC36656.1"/>
    </source>
</evidence>
<gene>
    <name evidence="1" type="ORF">DRH29_04135</name>
</gene>
<name>A0A420ZBV7_UNCK3</name>
<dbReference type="Proteomes" id="UP000281261">
    <property type="component" value="Unassembled WGS sequence"/>
</dbReference>
<sequence length="161" mass="19013">MRKIIYIILILSSLAFPFTCKFNLALNNPQYVNASIRIPLWQKSPINIAFGSEFWRFDSYNAKNFGFYGAFPIKFDLFKYLNLDAELNWGFGYRDKINYIRTQIAYGVGLRLPSICICGPDYRINLNLYLGLSYTLMRYSYDFSAWQEDYVNWWFGFGIDP</sequence>
<comment type="caution">
    <text evidence="1">The sequence shown here is derived from an EMBL/GenBank/DDBJ whole genome shotgun (WGS) entry which is preliminary data.</text>
</comment>